<accession>A0A2G0CJP7</accession>
<dbReference type="EMBL" id="PDLO01000001">
    <property type="protein sequence ID" value="PHL00168.1"/>
    <property type="molecule type" value="Genomic_DNA"/>
</dbReference>
<organism evidence="1 2">
    <name type="scientific">Neolewinella marina</name>
    <dbReference type="NCBI Taxonomy" id="438751"/>
    <lineage>
        <taxon>Bacteria</taxon>
        <taxon>Pseudomonadati</taxon>
        <taxon>Bacteroidota</taxon>
        <taxon>Saprospiria</taxon>
        <taxon>Saprospirales</taxon>
        <taxon>Lewinellaceae</taxon>
        <taxon>Neolewinella</taxon>
    </lineage>
</organism>
<proteinExistence type="predicted"/>
<gene>
    <name evidence="1" type="ORF">CGL56_03765</name>
</gene>
<dbReference type="Proteomes" id="UP000226437">
    <property type="component" value="Unassembled WGS sequence"/>
</dbReference>
<evidence type="ECO:0000313" key="1">
    <source>
        <dbReference type="EMBL" id="PHL00168.1"/>
    </source>
</evidence>
<protein>
    <submittedName>
        <fullName evidence="1">Uncharacterized protein</fullName>
    </submittedName>
</protein>
<name>A0A2G0CJP7_9BACT</name>
<reference evidence="1 2" key="1">
    <citation type="submission" date="2017-10" db="EMBL/GenBank/DDBJ databases">
        <title>The draft genome sequence of Lewinella marina KCTC 32374.</title>
        <authorList>
            <person name="Wang K."/>
        </authorList>
    </citation>
    <scope>NUCLEOTIDE SEQUENCE [LARGE SCALE GENOMIC DNA]</scope>
    <source>
        <strain evidence="1 2">MKG-38</strain>
    </source>
</reference>
<sequence length="282" mass="31255">MSAGGELTLDADSGSRLLPLQPAATPLDTSFLTRQPFNYHFRGQDYWASFEPAYTGFPEFTRPGSRDFVNRMVDWAATAPGLEYSEYRLVEGYGQPILLISERQRGRYVNTLGILVDTVAADVFGGRVFHSSDPDYAQELLFHALPVPPAPYSAESFVDKVNQGYSRSYLLVDPARERPVGEDKRLPRKSLIDPGDLGRISASFLEDGSVMFLSDDHIVLQGSYVLDLDKGMLTVTDPDGASFRVFVDTDNGIRFTLPVSVVELEGGQLVGQDNYLRIEVVE</sequence>
<comment type="caution">
    <text evidence="1">The sequence shown here is derived from an EMBL/GenBank/DDBJ whole genome shotgun (WGS) entry which is preliminary data.</text>
</comment>
<dbReference type="AlphaFoldDB" id="A0A2G0CJP7"/>
<keyword evidence="2" id="KW-1185">Reference proteome</keyword>
<evidence type="ECO:0000313" key="2">
    <source>
        <dbReference type="Proteomes" id="UP000226437"/>
    </source>
</evidence>